<dbReference type="RefSeq" id="WP_275843929.1">
    <property type="nucleotide sequence ID" value="NZ_CP135996.1"/>
</dbReference>
<protein>
    <submittedName>
        <fullName evidence="11">MotA/TolQ/ExbB proton channel family protein</fullName>
    </submittedName>
</protein>
<dbReference type="Proteomes" id="UP001300604">
    <property type="component" value="Chromosome"/>
</dbReference>
<dbReference type="Pfam" id="PF01618">
    <property type="entry name" value="MotA_ExbB"/>
    <property type="match status" value="1"/>
</dbReference>
<evidence type="ECO:0000256" key="8">
    <source>
        <dbReference type="SAM" id="MobiDB-lite"/>
    </source>
</evidence>
<dbReference type="PANTHER" id="PTHR30433">
    <property type="entry name" value="CHEMOTAXIS PROTEIN MOTA"/>
    <property type="match status" value="1"/>
</dbReference>
<name>A0AA97D638_9FIRM</name>
<dbReference type="PANTHER" id="PTHR30433:SF2">
    <property type="entry name" value="MOTILITY PROTEIN A"/>
    <property type="match status" value="1"/>
</dbReference>
<evidence type="ECO:0000313" key="11">
    <source>
        <dbReference type="EMBL" id="WOC31265.1"/>
    </source>
</evidence>
<evidence type="ECO:0000313" key="12">
    <source>
        <dbReference type="Proteomes" id="UP001300604"/>
    </source>
</evidence>
<dbReference type="EMBL" id="CP135996">
    <property type="protein sequence ID" value="WOC31265.1"/>
    <property type="molecule type" value="Genomic_DNA"/>
</dbReference>
<keyword evidence="7 9" id="KW-0472">Membrane</keyword>
<evidence type="ECO:0000256" key="4">
    <source>
        <dbReference type="ARBA" id="ARBA00022475"/>
    </source>
</evidence>
<dbReference type="InterPro" id="IPR002898">
    <property type="entry name" value="MotA_ExbB_proton_chnl"/>
</dbReference>
<keyword evidence="12" id="KW-1185">Reference proteome</keyword>
<comment type="subcellular location">
    <subcellularLocation>
        <location evidence="1">Cell membrane</location>
        <topology evidence="1">Multi-pass membrane protein</topology>
    </subcellularLocation>
</comment>
<feature type="transmembrane region" description="Helical" evidence="9">
    <location>
        <begin position="193"/>
        <end position="213"/>
    </location>
</feature>
<keyword evidence="3" id="KW-0813">Transport</keyword>
<dbReference type="KEGG" id="carl:PXC00_08500"/>
<keyword evidence="6 9" id="KW-1133">Transmembrane helix</keyword>
<sequence>MDLNSIIGLVMGIVLIVFGIMTGTNPESHQMYMNSPTVLMNFLDIPSVLIVIGGTVACLMIAFPISQFKKIGKHLKIIISPNKYDPGEYIAKIVEFAKKARVSGLLALEEDMENVEDPFLKSSLMMVVDSVDPEKVKLQMETELDYLEDRHSRDRALYDKGAAFAPGFGMIGTLIGLINLMKDISDSDSIGPNMAVALITTFYGSLLSNMIFIPISNKLRVRHEEEMLCKMIIYEGVQGIQAGENPKFIESRLSELLSRGTYVSTEGGEGEEAPKAKGKKKK</sequence>
<evidence type="ECO:0000256" key="2">
    <source>
        <dbReference type="ARBA" id="ARBA00008038"/>
    </source>
</evidence>
<accession>A0AA97D638</accession>
<comment type="similarity">
    <text evidence="2">Belongs to the MotA family.</text>
</comment>
<keyword evidence="5 9" id="KW-0812">Transmembrane</keyword>
<evidence type="ECO:0000259" key="10">
    <source>
        <dbReference type="Pfam" id="PF01618"/>
    </source>
</evidence>
<dbReference type="PROSITE" id="PS01307">
    <property type="entry name" value="MOTA"/>
    <property type="match status" value="1"/>
</dbReference>
<evidence type="ECO:0000256" key="9">
    <source>
        <dbReference type="SAM" id="Phobius"/>
    </source>
</evidence>
<dbReference type="GO" id="GO:0006935">
    <property type="term" value="P:chemotaxis"/>
    <property type="evidence" value="ECO:0007669"/>
    <property type="project" value="InterPro"/>
</dbReference>
<organism evidence="11 12">
    <name type="scientific">Caproicibacterium argilliputei</name>
    <dbReference type="NCBI Taxonomy" id="3030016"/>
    <lineage>
        <taxon>Bacteria</taxon>
        <taxon>Bacillati</taxon>
        <taxon>Bacillota</taxon>
        <taxon>Clostridia</taxon>
        <taxon>Eubacteriales</taxon>
        <taxon>Oscillospiraceae</taxon>
        <taxon>Caproicibacterium</taxon>
    </lineage>
</organism>
<feature type="transmembrane region" description="Helical" evidence="9">
    <location>
        <begin position="45"/>
        <end position="66"/>
    </location>
</feature>
<dbReference type="InterPro" id="IPR047055">
    <property type="entry name" value="MotA-like"/>
</dbReference>
<proteinExistence type="inferred from homology"/>
<feature type="transmembrane region" description="Helical" evidence="9">
    <location>
        <begin position="161"/>
        <end position="181"/>
    </location>
</feature>
<feature type="region of interest" description="Disordered" evidence="8">
    <location>
        <begin position="263"/>
        <end position="282"/>
    </location>
</feature>
<evidence type="ECO:0000256" key="1">
    <source>
        <dbReference type="ARBA" id="ARBA00004651"/>
    </source>
</evidence>
<feature type="domain" description="MotA/TolQ/ExbB proton channel" evidence="10">
    <location>
        <begin position="113"/>
        <end position="227"/>
    </location>
</feature>
<dbReference type="GO" id="GO:0005886">
    <property type="term" value="C:plasma membrane"/>
    <property type="evidence" value="ECO:0007669"/>
    <property type="project" value="UniProtKB-SubCell"/>
</dbReference>
<evidence type="ECO:0000256" key="3">
    <source>
        <dbReference type="ARBA" id="ARBA00022448"/>
    </source>
</evidence>
<reference evidence="11" key="2">
    <citation type="submission" date="2024-06" db="EMBL/GenBank/DDBJ databases">
        <title>Caproicibacterium argilliputei sp. nov, a novel caproic acid producing anaerobic bacterium isolated from pit mud.</title>
        <authorList>
            <person name="Xia S."/>
        </authorList>
    </citation>
    <scope>NUCLEOTIDE SEQUENCE</scope>
    <source>
        <strain evidence="11">ZCY20-5</strain>
    </source>
</reference>
<feature type="transmembrane region" description="Helical" evidence="9">
    <location>
        <begin position="7"/>
        <end position="25"/>
    </location>
</feature>
<evidence type="ECO:0000256" key="6">
    <source>
        <dbReference type="ARBA" id="ARBA00022989"/>
    </source>
</evidence>
<reference evidence="11" key="1">
    <citation type="submission" date="2023-09" db="EMBL/GenBank/DDBJ databases">
        <authorList>
            <person name="Zeng C."/>
        </authorList>
    </citation>
    <scope>NUCLEOTIDE SEQUENCE</scope>
    <source>
        <strain evidence="11">ZCY20-5</strain>
    </source>
</reference>
<keyword evidence="4" id="KW-1003">Cell membrane</keyword>
<gene>
    <name evidence="11" type="ORF">PXC00_08500</name>
</gene>
<dbReference type="AlphaFoldDB" id="A0AA97D638"/>
<dbReference type="InterPro" id="IPR000540">
    <property type="entry name" value="Flag_MotA_CS"/>
</dbReference>
<evidence type="ECO:0000256" key="7">
    <source>
        <dbReference type="ARBA" id="ARBA00023136"/>
    </source>
</evidence>
<dbReference type="GO" id="GO:0071978">
    <property type="term" value="P:bacterial-type flagellum-dependent swarming motility"/>
    <property type="evidence" value="ECO:0007669"/>
    <property type="project" value="InterPro"/>
</dbReference>
<evidence type="ECO:0000256" key="5">
    <source>
        <dbReference type="ARBA" id="ARBA00022692"/>
    </source>
</evidence>